<organism evidence="1 2">
    <name type="scientific">Caerostris extrusa</name>
    <name type="common">Bark spider</name>
    <name type="synonym">Caerostris bankana</name>
    <dbReference type="NCBI Taxonomy" id="172846"/>
    <lineage>
        <taxon>Eukaryota</taxon>
        <taxon>Metazoa</taxon>
        <taxon>Ecdysozoa</taxon>
        <taxon>Arthropoda</taxon>
        <taxon>Chelicerata</taxon>
        <taxon>Arachnida</taxon>
        <taxon>Araneae</taxon>
        <taxon>Araneomorphae</taxon>
        <taxon>Entelegynae</taxon>
        <taxon>Araneoidea</taxon>
        <taxon>Araneidae</taxon>
        <taxon>Caerostris</taxon>
    </lineage>
</organism>
<dbReference type="Proteomes" id="UP001054945">
    <property type="component" value="Unassembled WGS sequence"/>
</dbReference>
<dbReference type="AlphaFoldDB" id="A0AAV4P3B0"/>
<keyword evidence="2" id="KW-1185">Reference proteome</keyword>
<protein>
    <submittedName>
        <fullName evidence="1">Uncharacterized protein</fullName>
    </submittedName>
</protein>
<evidence type="ECO:0000313" key="1">
    <source>
        <dbReference type="EMBL" id="GIX89697.1"/>
    </source>
</evidence>
<name>A0AAV4P3B0_CAEEX</name>
<comment type="caution">
    <text evidence="1">The sequence shown here is derived from an EMBL/GenBank/DDBJ whole genome shotgun (WGS) entry which is preliminary data.</text>
</comment>
<reference evidence="1 2" key="1">
    <citation type="submission" date="2021-06" db="EMBL/GenBank/DDBJ databases">
        <title>Caerostris extrusa draft genome.</title>
        <authorList>
            <person name="Kono N."/>
            <person name="Arakawa K."/>
        </authorList>
    </citation>
    <scope>NUCLEOTIDE SEQUENCE [LARGE SCALE GENOMIC DNA]</scope>
</reference>
<gene>
    <name evidence="1" type="ORF">CEXT_589801</name>
</gene>
<proteinExistence type="predicted"/>
<dbReference type="EMBL" id="BPLR01021446">
    <property type="protein sequence ID" value="GIX89697.1"/>
    <property type="molecule type" value="Genomic_DNA"/>
</dbReference>
<accession>A0AAV4P3B0</accession>
<sequence length="82" mass="8719">MSAALCNGVNIIKNDAEGLIWLVKPSTKSGPLRKGPIDSLVGRFPAAERALNYEVRHKRSASLSIIWKGGALGNSCRTAATI</sequence>
<evidence type="ECO:0000313" key="2">
    <source>
        <dbReference type="Proteomes" id="UP001054945"/>
    </source>
</evidence>